<keyword evidence="3" id="KW-1185">Reference proteome</keyword>
<protein>
    <submittedName>
        <fullName evidence="2">Reverse transcriptase</fullName>
    </submittedName>
</protein>
<dbReference type="InterPro" id="IPR013103">
    <property type="entry name" value="RVT_2"/>
</dbReference>
<dbReference type="GO" id="GO:0003964">
    <property type="term" value="F:RNA-directed DNA polymerase activity"/>
    <property type="evidence" value="ECO:0007669"/>
    <property type="project" value="UniProtKB-KW"/>
</dbReference>
<reference evidence="3" key="1">
    <citation type="journal article" date="2019" name="Plant Biotechnol. J.">
        <title>Genome sequencing of the Australian wild diploid species Gossypium australe highlights disease resistance and delayed gland morphogenesis.</title>
        <authorList>
            <person name="Cai Y."/>
            <person name="Cai X."/>
            <person name="Wang Q."/>
            <person name="Wang P."/>
            <person name="Zhang Y."/>
            <person name="Cai C."/>
            <person name="Xu Y."/>
            <person name="Wang K."/>
            <person name="Zhou Z."/>
            <person name="Wang C."/>
            <person name="Geng S."/>
            <person name="Li B."/>
            <person name="Dong Q."/>
            <person name="Hou Y."/>
            <person name="Wang H."/>
            <person name="Ai P."/>
            <person name="Liu Z."/>
            <person name="Yi F."/>
            <person name="Sun M."/>
            <person name="An G."/>
            <person name="Cheng J."/>
            <person name="Zhang Y."/>
            <person name="Shi Q."/>
            <person name="Xie Y."/>
            <person name="Shi X."/>
            <person name="Chang Y."/>
            <person name="Huang F."/>
            <person name="Chen Y."/>
            <person name="Hong S."/>
            <person name="Mi L."/>
            <person name="Sun Q."/>
            <person name="Zhang L."/>
            <person name="Zhou B."/>
            <person name="Peng R."/>
            <person name="Zhang X."/>
            <person name="Liu F."/>
        </authorList>
    </citation>
    <scope>NUCLEOTIDE SEQUENCE [LARGE SCALE GENOMIC DNA]</scope>
    <source>
        <strain evidence="3">cv. PA1801</strain>
    </source>
</reference>
<evidence type="ECO:0000313" key="2">
    <source>
        <dbReference type="EMBL" id="KAA3466430.1"/>
    </source>
</evidence>
<dbReference type="Proteomes" id="UP000325315">
    <property type="component" value="Unassembled WGS sequence"/>
</dbReference>
<organism evidence="2 3">
    <name type="scientific">Gossypium australe</name>
    <dbReference type="NCBI Taxonomy" id="47621"/>
    <lineage>
        <taxon>Eukaryota</taxon>
        <taxon>Viridiplantae</taxon>
        <taxon>Streptophyta</taxon>
        <taxon>Embryophyta</taxon>
        <taxon>Tracheophyta</taxon>
        <taxon>Spermatophyta</taxon>
        <taxon>Magnoliopsida</taxon>
        <taxon>eudicotyledons</taxon>
        <taxon>Gunneridae</taxon>
        <taxon>Pentapetalae</taxon>
        <taxon>rosids</taxon>
        <taxon>malvids</taxon>
        <taxon>Malvales</taxon>
        <taxon>Malvaceae</taxon>
        <taxon>Malvoideae</taxon>
        <taxon>Gossypium</taxon>
    </lineage>
</organism>
<dbReference type="Pfam" id="PF07727">
    <property type="entry name" value="RVT_2"/>
    <property type="match status" value="1"/>
</dbReference>
<name>A0A5B6VB55_9ROSI</name>
<keyword evidence="2" id="KW-0548">Nucleotidyltransferase</keyword>
<keyword evidence="2" id="KW-0808">Transferase</keyword>
<dbReference type="AlphaFoldDB" id="A0A5B6VB55"/>
<comment type="caution">
    <text evidence="2">The sequence shown here is derived from an EMBL/GenBank/DDBJ whole genome shotgun (WGS) entry which is preliminary data.</text>
</comment>
<dbReference type="OrthoDB" id="1692315at2759"/>
<feature type="domain" description="Reverse transcriptase Ty1/copia-type" evidence="1">
    <location>
        <begin position="5"/>
        <end position="86"/>
    </location>
</feature>
<sequence>MIDEDYSVYVKKDKYKFVILALYVDDILLVGNDKVYIIMVKNWLPSNYEIKGLGDITNILRVKITQDHFKRLIVLSQESYIKKILK</sequence>
<proteinExistence type="predicted"/>
<keyword evidence="2" id="KW-0695">RNA-directed DNA polymerase</keyword>
<evidence type="ECO:0000313" key="3">
    <source>
        <dbReference type="Proteomes" id="UP000325315"/>
    </source>
</evidence>
<gene>
    <name evidence="2" type="ORF">EPI10_001523</name>
</gene>
<dbReference type="EMBL" id="SMMG02000007">
    <property type="protein sequence ID" value="KAA3466430.1"/>
    <property type="molecule type" value="Genomic_DNA"/>
</dbReference>
<evidence type="ECO:0000259" key="1">
    <source>
        <dbReference type="Pfam" id="PF07727"/>
    </source>
</evidence>
<accession>A0A5B6VB55</accession>